<evidence type="ECO:0000256" key="3">
    <source>
        <dbReference type="SAM" id="Coils"/>
    </source>
</evidence>
<reference evidence="8 9" key="1">
    <citation type="journal article" date="2021" name="G3 (Bethesda)">
        <title>Improved contiguity of the threespine stickleback genome using long-read sequencing.</title>
        <authorList>
            <person name="Nath S."/>
            <person name="Shaw D.E."/>
            <person name="White M.A."/>
        </authorList>
    </citation>
    <scope>NUCLEOTIDE SEQUENCE [LARGE SCALE GENOMIC DNA]</scope>
    <source>
        <strain evidence="8 9">Lake Benthic</strain>
    </source>
</reference>
<dbReference type="GO" id="GO:0005737">
    <property type="term" value="C:cytoplasm"/>
    <property type="evidence" value="ECO:0007669"/>
    <property type="project" value="UniProtKB-ARBA"/>
</dbReference>
<keyword evidence="2" id="KW-0597">Phosphoprotein</keyword>
<protein>
    <submittedName>
        <fullName evidence="8">TBC1 domain family member 4</fullName>
    </submittedName>
</protein>
<dbReference type="Ensembl" id="ENSGACT00000056527.1">
    <property type="protein sequence ID" value="ENSGACP00000063601.1"/>
    <property type="gene ID" value="ENSGACG00000001878.2"/>
</dbReference>
<dbReference type="SMART" id="SM00164">
    <property type="entry name" value="TBC"/>
    <property type="match status" value="1"/>
</dbReference>
<feature type="coiled-coil region" evidence="3">
    <location>
        <begin position="906"/>
        <end position="933"/>
    </location>
</feature>
<keyword evidence="3" id="KW-0175">Coiled coil</keyword>
<dbReference type="Gene3D" id="1.10.10.2750">
    <property type="match status" value="1"/>
</dbReference>
<dbReference type="GO" id="GO:0005096">
    <property type="term" value="F:GTPase activator activity"/>
    <property type="evidence" value="ECO:0007669"/>
    <property type="project" value="UniProtKB-KW"/>
</dbReference>
<dbReference type="InterPro" id="IPR050302">
    <property type="entry name" value="Rab_GAP_TBC_domain"/>
</dbReference>
<keyword evidence="5" id="KW-0812">Transmembrane</keyword>
<organism evidence="8 9">
    <name type="scientific">Gasterosteus aculeatus aculeatus</name>
    <name type="common">three-spined stickleback</name>
    <dbReference type="NCBI Taxonomy" id="481459"/>
    <lineage>
        <taxon>Eukaryota</taxon>
        <taxon>Metazoa</taxon>
        <taxon>Chordata</taxon>
        <taxon>Craniata</taxon>
        <taxon>Vertebrata</taxon>
        <taxon>Euteleostomi</taxon>
        <taxon>Actinopterygii</taxon>
        <taxon>Neopterygii</taxon>
        <taxon>Teleostei</taxon>
        <taxon>Neoteleostei</taxon>
        <taxon>Acanthomorphata</taxon>
        <taxon>Eupercaria</taxon>
        <taxon>Perciformes</taxon>
        <taxon>Cottioidei</taxon>
        <taxon>Gasterosteales</taxon>
        <taxon>Gasterosteidae</taxon>
        <taxon>Gasterosteus</taxon>
    </lineage>
</organism>
<evidence type="ECO:0000313" key="9">
    <source>
        <dbReference type="Proteomes" id="UP000007635"/>
    </source>
</evidence>
<reference evidence="8" key="3">
    <citation type="submission" date="2025-09" db="UniProtKB">
        <authorList>
            <consortium name="Ensembl"/>
        </authorList>
    </citation>
    <scope>IDENTIFICATION</scope>
</reference>
<accession>A0AAQ4RN93</accession>
<reference evidence="8" key="2">
    <citation type="submission" date="2025-08" db="UniProtKB">
        <authorList>
            <consortium name="Ensembl"/>
        </authorList>
    </citation>
    <scope>IDENTIFICATION</scope>
</reference>
<dbReference type="SMART" id="SM00462">
    <property type="entry name" value="PTB"/>
    <property type="match status" value="1"/>
</dbReference>
<dbReference type="InterPro" id="IPR006020">
    <property type="entry name" value="PTB/PI_dom"/>
</dbReference>
<feature type="domain" description="PID" evidence="6">
    <location>
        <begin position="186"/>
        <end position="257"/>
    </location>
</feature>
<dbReference type="AlphaFoldDB" id="A0AAQ4RN93"/>
<dbReference type="FunFam" id="2.30.29.30:FF:000076">
    <property type="entry name" value="TBC1 domain family member 4 isoform X1"/>
    <property type="match status" value="1"/>
</dbReference>
<dbReference type="FunFam" id="1.10.472.80:FF:000003">
    <property type="entry name" value="Putative TBC1 domain family member 1"/>
    <property type="match status" value="1"/>
</dbReference>
<evidence type="ECO:0000256" key="4">
    <source>
        <dbReference type="SAM" id="MobiDB-lite"/>
    </source>
</evidence>
<dbReference type="Proteomes" id="UP000007635">
    <property type="component" value="Chromosome XVI"/>
</dbReference>
<dbReference type="Gene3D" id="2.30.29.30">
    <property type="entry name" value="Pleckstrin-homology domain (PH domain)/Phosphotyrosine-binding domain (PTB)"/>
    <property type="match status" value="1"/>
</dbReference>
<evidence type="ECO:0000256" key="2">
    <source>
        <dbReference type="ARBA" id="ARBA00022553"/>
    </source>
</evidence>
<keyword evidence="1" id="KW-0343">GTPase activation</keyword>
<evidence type="ECO:0000313" key="8">
    <source>
        <dbReference type="Ensembl" id="ENSGACP00000063601.1"/>
    </source>
</evidence>
<keyword evidence="5" id="KW-1133">Transmembrane helix</keyword>
<dbReference type="CDD" id="cd01269">
    <property type="entry name" value="PTB_TBC1D1_like"/>
    <property type="match status" value="1"/>
</dbReference>
<dbReference type="Pfam" id="PF00566">
    <property type="entry name" value="RabGAP-TBC"/>
    <property type="match status" value="1"/>
</dbReference>
<dbReference type="Gene3D" id="1.10.8.270">
    <property type="entry name" value="putative rabgap domain of human tbc1 domain family member 14 like domains"/>
    <property type="match status" value="1"/>
</dbReference>
<dbReference type="InterPro" id="IPR000195">
    <property type="entry name" value="Rab-GAP-TBC_dom"/>
</dbReference>
<keyword evidence="9" id="KW-1185">Reference proteome</keyword>
<feature type="domain" description="Rab-GAP TBC" evidence="7">
    <location>
        <begin position="632"/>
        <end position="826"/>
    </location>
</feature>
<dbReference type="PANTHER" id="PTHR47219">
    <property type="entry name" value="RAB GTPASE-ACTIVATING PROTEIN 1-LIKE"/>
    <property type="match status" value="1"/>
</dbReference>
<feature type="region of interest" description="Disordered" evidence="4">
    <location>
        <begin position="539"/>
        <end position="562"/>
    </location>
</feature>
<dbReference type="InterPro" id="IPR021785">
    <property type="entry name" value="DUF3350"/>
</dbReference>
<dbReference type="SUPFAM" id="SSF47923">
    <property type="entry name" value="Ypt/Rab-GAP domain of gyp1p"/>
    <property type="match status" value="2"/>
</dbReference>
<feature type="transmembrane region" description="Helical" evidence="5">
    <location>
        <begin position="12"/>
        <end position="31"/>
    </location>
</feature>
<dbReference type="Pfam" id="PF11830">
    <property type="entry name" value="DUF3350"/>
    <property type="match status" value="1"/>
</dbReference>
<proteinExistence type="predicted"/>
<dbReference type="FunFam" id="1.10.8.270:FF:000001">
    <property type="entry name" value="TBC1 domain family member 1"/>
    <property type="match status" value="1"/>
</dbReference>
<dbReference type="InterPro" id="IPR035969">
    <property type="entry name" value="Rab-GAP_TBC_sf"/>
</dbReference>
<dbReference type="PANTHER" id="PTHR47219:SF14">
    <property type="entry name" value="TBC1 DOMAIN FAMILY MEMBER 4"/>
    <property type="match status" value="1"/>
</dbReference>
<evidence type="ECO:0000259" key="6">
    <source>
        <dbReference type="PROSITE" id="PS01179"/>
    </source>
</evidence>
<dbReference type="PROSITE" id="PS01179">
    <property type="entry name" value="PID"/>
    <property type="match status" value="1"/>
</dbReference>
<evidence type="ECO:0000256" key="5">
    <source>
        <dbReference type="SAM" id="Phobius"/>
    </source>
</evidence>
<dbReference type="Pfam" id="PF00640">
    <property type="entry name" value="PID"/>
    <property type="match status" value="1"/>
</dbReference>
<sequence>YLHRKISSAVWFQFPFPPFVALLLVNLFLFVHSPFLKVSEVISSIRQVSKSALKADAKPKQEADDAFYNSQKFEVLYCGKVTVLQKKAAVTLIDDCIDKFPVSNGASQSSLRGAFPECILEDSGFEEPQEFRARCSSLAGSLQRKPGEGVIMGPLRRRHSSAPNHVQPSDSDRNRTMLFQVGRFEVNLISPESKTVVLEKNFKDISSCCQGVKRSDHFGFIGRDKCESGPSQYVCYVFQCASESLVDEVMLTLKQAFTTAAALQSNQTQVQICEACPMHDLHKLCERIEGLYPPRAKLAIQKYLSQLSDNEQAEIFERVQRLKPGSDQEENELVVLHLRQLCGTKQKSHLHIGEVPQNAANSSSAGDGSATGSRFTLDVLKNKARTSLTSSLENIFSRVGLKKGSFFFTYVPFSTFDSLLTQCPASLLMRTLCKVTCVCVCALKDARACARRHLTRLPGVRDAALLSRSNGEGRKRNLSICSSDSLSGGLPPTPRRVSWRQKIFLRVASPMNKQPASMQHSDHYGSRELLPLSPCGTGSGLDPLGRPLPPAGSSLSGERPKRTGADYRALWKTAIHQQILLLRMEKENQRLEASRDELHIRKMKLNYQEVGQCSTETLALWDRKLTAPGRTTLRRSRRGEVWLLLSHQYRLRHRLPQRQQALDVSYQDLLKQLTAQQHSILVDLGRTFPTHQYFSAQLGAGQLSLYNLLKAYSLLDTEVGYCQGISFVAGVLLLHMSEEQAFDMLKFLMYDLGIRQQFRPDMVSLQVQMYQLSRLLHDYHRDLYNHLEEHEIGPSLYAAPWFLTLFASQFPLNFVSRVFDFVFVEGTGVIFKVALCLLSSREGEIVECDSFESIVDYLKTTLPALSQTQMEETIAKVTEMDISKQLHAYEVEYHVLQDEMLEAGPLPDDSDRLDKLEKTNVQLKKQNMDLLEKLQVEKRIQTLETSVENFLSRESKMKHMIRSLEQDRAAHQKTIERMRSCVPPDALTDVEMTQFKTGPNGKAKTAAKKP</sequence>
<evidence type="ECO:0000256" key="1">
    <source>
        <dbReference type="ARBA" id="ARBA00022468"/>
    </source>
</evidence>
<dbReference type="Gene3D" id="1.10.472.80">
    <property type="entry name" value="Ypt/Rab-GAP domain of gyp1p, domain 3"/>
    <property type="match status" value="1"/>
</dbReference>
<evidence type="ECO:0000259" key="7">
    <source>
        <dbReference type="PROSITE" id="PS50086"/>
    </source>
</evidence>
<name>A0AAQ4RN93_GASAC</name>
<dbReference type="GeneTree" id="ENSGT00940000158486"/>
<dbReference type="SUPFAM" id="SSF50729">
    <property type="entry name" value="PH domain-like"/>
    <property type="match status" value="1"/>
</dbReference>
<keyword evidence="5" id="KW-0472">Membrane</keyword>
<dbReference type="InterPro" id="IPR011993">
    <property type="entry name" value="PH-like_dom_sf"/>
</dbReference>
<dbReference type="PROSITE" id="PS50086">
    <property type="entry name" value="TBC_RABGAP"/>
    <property type="match status" value="1"/>
</dbReference>